<proteinExistence type="predicted"/>
<keyword evidence="2" id="KW-1185">Reference proteome</keyword>
<dbReference type="EMBL" id="CM037155">
    <property type="protein sequence ID" value="KAH7847235.1"/>
    <property type="molecule type" value="Genomic_DNA"/>
</dbReference>
<comment type="caution">
    <text evidence="1">The sequence shown here is derived from an EMBL/GenBank/DDBJ whole genome shotgun (WGS) entry which is preliminary data.</text>
</comment>
<sequence>MAEGTRSQDVRRIEEVVNQLKTNYEIQSVALGKHVAALDRQSGAMEEIRNLVAALALKYDQLENQVCGWFVGGRVAVCKGMYGRGGCATAFIYFTVLWVAISRVFWLAMVFWMPGFYGGGVASHGAFVAAWVASQKGQIGITLISEWVLPYSNSKPNEEAAQRGLDFMFGWFIHPLTYGDYPQTMRSPVGKRLPKFTPEQVSLKWKWKWDVGNYKWEEGSMSGSRSKKGQHTPYDIVLDVDEVENDDLNSPIQSLDGDITEEFIGFVEDMDLERPELEL</sequence>
<evidence type="ECO:0000313" key="2">
    <source>
        <dbReference type="Proteomes" id="UP000828048"/>
    </source>
</evidence>
<dbReference type="Proteomes" id="UP000828048">
    <property type="component" value="Chromosome 5"/>
</dbReference>
<name>A0ACB7Y2L5_9ERIC</name>
<reference evidence="1 2" key="1">
    <citation type="journal article" date="2021" name="Hortic Res">
        <title>High-quality reference genome and annotation aids understanding of berry development for evergreen blueberry (Vaccinium darrowii).</title>
        <authorList>
            <person name="Yu J."/>
            <person name="Hulse-Kemp A.M."/>
            <person name="Babiker E."/>
            <person name="Staton M."/>
        </authorList>
    </citation>
    <scope>NUCLEOTIDE SEQUENCE [LARGE SCALE GENOMIC DNA]</scope>
    <source>
        <strain evidence="2">cv. NJ 8807/NJ 8810</strain>
        <tissue evidence="1">Young leaf</tissue>
    </source>
</reference>
<evidence type="ECO:0000313" key="1">
    <source>
        <dbReference type="EMBL" id="KAH7847235.1"/>
    </source>
</evidence>
<organism evidence="1 2">
    <name type="scientific">Vaccinium darrowii</name>
    <dbReference type="NCBI Taxonomy" id="229202"/>
    <lineage>
        <taxon>Eukaryota</taxon>
        <taxon>Viridiplantae</taxon>
        <taxon>Streptophyta</taxon>
        <taxon>Embryophyta</taxon>
        <taxon>Tracheophyta</taxon>
        <taxon>Spermatophyta</taxon>
        <taxon>Magnoliopsida</taxon>
        <taxon>eudicotyledons</taxon>
        <taxon>Gunneridae</taxon>
        <taxon>Pentapetalae</taxon>
        <taxon>asterids</taxon>
        <taxon>Ericales</taxon>
        <taxon>Ericaceae</taxon>
        <taxon>Vaccinioideae</taxon>
        <taxon>Vaccinieae</taxon>
        <taxon>Vaccinium</taxon>
    </lineage>
</organism>
<protein>
    <submittedName>
        <fullName evidence="1">Uncharacterized protein</fullName>
    </submittedName>
</protein>
<accession>A0ACB7Y2L5</accession>
<gene>
    <name evidence="1" type="ORF">Vadar_023550</name>
</gene>